<evidence type="ECO:0000313" key="2">
    <source>
        <dbReference type="EMBL" id="VUC25008.1"/>
    </source>
</evidence>
<dbReference type="SUPFAM" id="SSF52266">
    <property type="entry name" value="SGNH hydrolase"/>
    <property type="match status" value="1"/>
</dbReference>
<reference evidence="2 3" key="1">
    <citation type="submission" date="2019-06" db="EMBL/GenBank/DDBJ databases">
        <authorList>
            <person name="Broberg M."/>
        </authorList>
    </citation>
    <scope>NUCLEOTIDE SEQUENCE [LARGE SCALE GENOMIC DNA]</scope>
</reference>
<gene>
    <name evidence="2" type="ORF">CLO192961_LOCUS154742</name>
</gene>
<organism evidence="2 3">
    <name type="scientific">Bionectria ochroleuca</name>
    <name type="common">Gliocladium roseum</name>
    <dbReference type="NCBI Taxonomy" id="29856"/>
    <lineage>
        <taxon>Eukaryota</taxon>
        <taxon>Fungi</taxon>
        <taxon>Dikarya</taxon>
        <taxon>Ascomycota</taxon>
        <taxon>Pezizomycotina</taxon>
        <taxon>Sordariomycetes</taxon>
        <taxon>Hypocreomycetidae</taxon>
        <taxon>Hypocreales</taxon>
        <taxon>Bionectriaceae</taxon>
        <taxon>Clonostachys</taxon>
    </lineage>
</organism>
<dbReference type="CDD" id="cd01833">
    <property type="entry name" value="XynB_like"/>
    <property type="match status" value="1"/>
</dbReference>
<comment type="caution">
    <text evidence="2">The sequence shown here is derived from an EMBL/GenBank/DDBJ whole genome shotgun (WGS) entry which is preliminary data.</text>
</comment>
<dbReference type="Proteomes" id="UP000766486">
    <property type="component" value="Unassembled WGS sequence"/>
</dbReference>
<dbReference type="PANTHER" id="PTHR30383">
    <property type="entry name" value="THIOESTERASE 1/PROTEASE 1/LYSOPHOSPHOLIPASE L1"/>
    <property type="match status" value="1"/>
</dbReference>
<dbReference type="EMBL" id="CABFNS010000729">
    <property type="protein sequence ID" value="VUC25008.1"/>
    <property type="molecule type" value="Genomic_DNA"/>
</dbReference>
<keyword evidence="1" id="KW-0732">Signal</keyword>
<dbReference type="InterPro" id="IPR001087">
    <property type="entry name" value="GDSL"/>
</dbReference>
<name>A0ABY6U430_BIOOC</name>
<evidence type="ECO:0000313" key="3">
    <source>
        <dbReference type="Proteomes" id="UP000766486"/>
    </source>
</evidence>
<feature type="chain" id="PRO_5046565575" description="SGNH hydrolase-type esterase domain-containing protein" evidence="1">
    <location>
        <begin position="18"/>
        <end position="232"/>
    </location>
</feature>
<evidence type="ECO:0008006" key="4">
    <source>
        <dbReference type="Google" id="ProtNLM"/>
    </source>
</evidence>
<proteinExistence type="predicted"/>
<dbReference type="Gene3D" id="3.40.50.1110">
    <property type="entry name" value="SGNH hydrolase"/>
    <property type="match status" value="1"/>
</dbReference>
<protein>
    <recommendedName>
        <fullName evidence="4">SGNH hydrolase-type esterase domain-containing protein</fullName>
    </recommendedName>
</protein>
<feature type="signal peptide" evidence="1">
    <location>
        <begin position="1"/>
        <end position="17"/>
    </location>
</feature>
<dbReference type="PANTHER" id="PTHR30383:SF31">
    <property type="entry name" value="SGNH HYDROLASE-TYPE ESTERASE DOMAIN-CONTAINING PROTEIN-RELATED"/>
    <property type="match status" value="1"/>
</dbReference>
<dbReference type="InterPro" id="IPR036514">
    <property type="entry name" value="SGNH_hydro_sf"/>
</dbReference>
<dbReference type="InterPro" id="IPR051532">
    <property type="entry name" value="Ester_Hydrolysis_Enzymes"/>
</dbReference>
<keyword evidence="3" id="KW-1185">Reference proteome</keyword>
<accession>A0ABY6U430</accession>
<evidence type="ECO:0000256" key="1">
    <source>
        <dbReference type="SAM" id="SignalP"/>
    </source>
</evidence>
<sequence>MVGVLKTLGSLAALGLAQLANDVAQGGVFHIMPLGASITFGVGSSTGNGYRGPLLNTLASNGWSIDMVGSQRGGNMVDPDNEGFPGLRIEQVHHDKAVVDVPIYRPHLYLINLGTNDASQNYDVPNAGARMNDLFNYLWAITPDSTIILSTLVLNRNAAVDGRVQQINTQYTNLANTLRSQGRKIVLVDMHGSNGPQSNEMSDDTHPNDAGFQKMANIFYQGILEGSRAGFF</sequence>
<dbReference type="Pfam" id="PF00657">
    <property type="entry name" value="Lipase_GDSL"/>
    <property type="match status" value="1"/>
</dbReference>